<dbReference type="EMBL" id="BKCJ011467634">
    <property type="protein sequence ID" value="GFD36129.1"/>
    <property type="molecule type" value="Genomic_DNA"/>
</dbReference>
<feature type="non-terminal residue" evidence="2">
    <location>
        <position position="49"/>
    </location>
</feature>
<protein>
    <submittedName>
        <fullName evidence="2">Uncharacterized protein</fullName>
    </submittedName>
</protein>
<sequence length="49" mass="5189">DNMNVDGINDDNVDDDTVNVDEVSHTDVDVGGGVHGGYVSVDNDDINLE</sequence>
<accession>A0A699VPB4</accession>
<name>A0A699VPB4_TANCI</name>
<evidence type="ECO:0000313" key="2">
    <source>
        <dbReference type="EMBL" id="GFD36129.1"/>
    </source>
</evidence>
<gene>
    <name evidence="2" type="ORF">Tci_908098</name>
</gene>
<feature type="region of interest" description="Disordered" evidence="1">
    <location>
        <begin position="25"/>
        <end position="49"/>
    </location>
</feature>
<comment type="caution">
    <text evidence="2">The sequence shown here is derived from an EMBL/GenBank/DDBJ whole genome shotgun (WGS) entry which is preliminary data.</text>
</comment>
<evidence type="ECO:0000256" key="1">
    <source>
        <dbReference type="SAM" id="MobiDB-lite"/>
    </source>
</evidence>
<feature type="non-terminal residue" evidence="2">
    <location>
        <position position="1"/>
    </location>
</feature>
<proteinExistence type="predicted"/>
<organism evidence="2">
    <name type="scientific">Tanacetum cinerariifolium</name>
    <name type="common">Dalmatian daisy</name>
    <name type="synonym">Chrysanthemum cinerariifolium</name>
    <dbReference type="NCBI Taxonomy" id="118510"/>
    <lineage>
        <taxon>Eukaryota</taxon>
        <taxon>Viridiplantae</taxon>
        <taxon>Streptophyta</taxon>
        <taxon>Embryophyta</taxon>
        <taxon>Tracheophyta</taxon>
        <taxon>Spermatophyta</taxon>
        <taxon>Magnoliopsida</taxon>
        <taxon>eudicotyledons</taxon>
        <taxon>Gunneridae</taxon>
        <taxon>Pentapetalae</taxon>
        <taxon>asterids</taxon>
        <taxon>campanulids</taxon>
        <taxon>Asterales</taxon>
        <taxon>Asteraceae</taxon>
        <taxon>Asteroideae</taxon>
        <taxon>Anthemideae</taxon>
        <taxon>Anthemidinae</taxon>
        <taxon>Tanacetum</taxon>
    </lineage>
</organism>
<dbReference type="AlphaFoldDB" id="A0A699VPB4"/>
<reference evidence="2" key="1">
    <citation type="journal article" date="2019" name="Sci. Rep.">
        <title>Draft genome of Tanacetum cinerariifolium, the natural source of mosquito coil.</title>
        <authorList>
            <person name="Yamashiro T."/>
            <person name="Shiraishi A."/>
            <person name="Satake H."/>
            <person name="Nakayama K."/>
        </authorList>
    </citation>
    <scope>NUCLEOTIDE SEQUENCE</scope>
</reference>